<feature type="region of interest" description="Disordered" evidence="2">
    <location>
        <begin position="110"/>
        <end position="137"/>
    </location>
</feature>
<feature type="compositionally biased region" description="Polar residues" evidence="2">
    <location>
        <begin position="569"/>
        <end position="587"/>
    </location>
</feature>
<sequence length="659" mass="70835">MWLKSSGQHLNCLSTKRNETVHDSCRGTAGCCLGSVSTSLQANKRAMNRAPYGPGPPPFHGPPYPGPYGPPPPGYSSFPRAPMVLGPPLGLHGGPRGPPHLLPPPGLIAGMKRPGPGPEPLPRRDAPPPAAAGPVEKSTMVSVGKIAPSVDNAVMHTLLGACGAVKSWKRAEDPETKVLKGFGFCEFQEAEGVLRAIRLLNGFKVDGQELVIKGNSATQRYVEQYEADKLARRAKEAAARVEAAKKKQEEGEVLDDKTVEAEAAGLGKEDEEKDNQALEIIMGVVSDREEAAAAKAAGASSAAADFLKRAERGDLPLPPPPPVSGGSSKGRDRDLDRDRDGGSRDVERDVERDRARAIEKEYDSRLRDWERHEKQRQEMRELERTRTEAAEKARLRACRADLEGSDSESDVPPWARKPYRGSRLALERRRVRMHEEEADALDRQREQREADRLAAERKRRREEDPLEGVGEEHEGGATTSEGVVIKSIKGEPGYEVKAEPSEASAGPGPGHSGARATSRRHQQAEEEGSQVMAQADQDLDDPIYKAMVAAAVAGSGGRTPTAAVHPNQRGGTQLPSPSYRTSATDSPGPQPAGQGTGRQAARLPDGWSVAPPPRPLLAHTRLDPHASLKSEHRGALRSESPPPASAANTPSGEAGWRPH</sequence>
<feature type="compositionally biased region" description="Basic and acidic residues" evidence="2">
    <location>
        <begin position="488"/>
        <end position="500"/>
    </location>
</feature>
<keyword evidence="5" id="KW-1185">Reference proteome</keyword>
<evidence type="ECO:0000259" key="3">
    <source>
        <dbReference type="PROSITE" id="PS50102"/>
    </source>
</evidence>
<dbReference type="InterPro" id="IPR034268">
    <property type="entry name" value="RBM25_RRM"/>
</dbReference>
<feature type="region of interest" description="Disordered" evidence="2">
    <location>
        <begin position="311"/>
        <end position="538"/>
    </location>
</feature>
<dbReference type="InterPro" id="IPR012677">
    <property type="entry name" value="Nucleotide-bd_a/b_plait_sf"/>
</dbReference>
<dbReference type="SUPFAM" id="SSF54928">
    <property type="entry name" value="RNA-binding domain, RBD"/>
    <property type="match status" value="1"/>
</dbReference>
<feature type="compositionally biased region" description="Pro residues" evidence="2">
    <location>
        <begin position="53"/>
        <end position="73"/>
    </location>
</feature>
<dbReference type="Gene3D" id="3.30.70.330">
    <property type="match status" value="1"/>
</dbReference>
<accession>A0A699Z2Q7</accession>
<dbReference type="AlphaFoldDB" id="A0A699Z2Q7"/>
<dbReference type="GO" id="GO:0003723">
    <property type="term" value="F:RNA binding"/>
    <property type="evidence" value="ECO:0007669"/>
    <property type="project" value="UniProtKB-UniRule"/>
</dbReference>
<feature type="region of interest" description="Disordered" evidence="2">
    <location>
        <begin position="553"/>
        <end position="659"/>
    </location>
</feature>
<dbReference type="Pfam" id="PF00076">
    <property type="entry name" value="RRM_1"/>
    <property type="match status" value="1"/>
</dbReference>
<evidence type="ECO:0000256" key="1">
    <source>
        <dbReference type="PROSITE-ProRule" id="PRU00176"/>
    </source>
</evidence>
<dbReference type="InterPro" id="IPR000504">
    <property type="entry name" value="RRM_dom"/>
</dbReference>
<keyword evidence="1" id="KW-0694">RNA-binding</keyword>
<name>A0A699Z2Q7_HAELA</name>
<dbReference type="PROSITE" id="PS50102">
    <property type="entry name" value="RRM"/>
    <property type="match status" value="1"/>
</dbReference>
<evidence type="ECO:0000256" key="2">
    <source>
        <dbReference type="SAM" id="MobiDB-lite"/>
    </source>
</evidence>
<dbReference type="PANTHER" id="PTHR47334">
    <property type="entry name" value="SPLICING FACTOR PWI DOMAIN-CONTAINING PROTEIN / RNA RECOGNITION MOTIF (RRM)-CONTAINING PROTEIN"/>
    <property type="match status" value="1"/>
</dbReference>
<comment type="caution">
    <text evidence="4">The sequence shown here is derived from an EMBL/GenBank/DDBJ whole genome shotgun (WGS) entry which is preliminary data.</text>
</comment>
<dbReference type="SMART" id="SM00360">
    <property type="entry name" value="RRM"/>
    <property type="match status" value="1"/>
</dbReference>
<evidence type="ECO:0000313" key="5">
    <source>
        <dbReference type="Proteomes" id="UP000485058"/>
    </source>
</evidence>
<proteinExistence type="predicted"/>
<dbReference type="Proteomes" id="UP000485058">
    <property type="component" value="Unassembled WGS sequence"/>
</dbReference>
<protein>
    <recommendedName>
        <fullName evidence="3">RRM domain-containing protein</fullName>
    </recommendedName>
</protein>
<dbReference type="InterPro" id="IPR053294">
    <property type="entry name" value="RBM_PWI_domain"/>
</dbReference>
<dbReference type="CDD" id="cd12446">
    <property type="entry name" value="RRM_RBM25"/>
    <property type="match status" value="1"/>
</dbReference>
<organism evidence="4 5">
    <name type="scientific">Haematococcus lacustris</name>
    <name type="common">Green alga</name>
    <name type="synonym">Haematococcus pluvialis</name>
    <dbReference type="NCBI Taxonomy" id="44745"/>
    <lineage>
        <taxon>Eukaryota</taxon>
        <taxon>Viridiplantae</taxon>
        <taxon>Chlorophyta</taxon>
        <taxon>core chlorophytes</taxon>
        <taxon>Chlorophyceae</taxon>
        <taxon>CS clade</taxon>
        <taxon>Chlamydomonadales</taxon>
        <taxon>Haematococcaceae</taxon>
        <taxon>Haematococcus</taxon>
    </lineage>
</organism>
<gene>
    <name evidence="4" type="ORF">HaLaN_09124</name>
</gene>
<evidence type="ECO:0000313" key="4">
    <source>
        <dbReference type="EMBL" id="GFH13274.1"/>
    </source>
</evidence>
<reference evidence="4 5" key="1">
    <citation type="submission" date="2020-02" db="EMBL/GenBank/DDBJ databases">
        <title>Draft genome sequence of Haematococcus lacustris strain NIES-144.</title>
        <authorList>
            <person name="Morimoto D."/>
            <person name="Nakagawa S."/>
            <person name="Yoshida T."/>
            <person name="Sawayama S."/>
        </authorList>
    </citation>
    <scope>NUCLEOTIDE SEQUENCE [LARGE SCALE GENOMIC DNA]</scope>
    <source>
        <strain evidence="4 5">NIES-144</strain>
    </source>
</reference>
<dbReference type="InterPro" id="IPR035979">
    <property type="entry name" value="RBD_domain_sf"/>
</dbReference>
<feature type="compositionally biased region" description="Basic and acidic residues" evidence="2">
    <location>
        <begin position="440"/>
        <end position="456"/>
    </location>
</feature>
<dbReference type="PANTHER" id="PTHR47334:SF2">
    <property type="entry name" value="RNA-BINDING MOTIF PROTEIN 25"/>
    <property type="match status" value="1"/>
</dbReference>
<feature type="region of interest" description="Disordered" evidence="2">
    <location>
        <begin position="47"/>
        <end position="73"/>
    </location>
</feature>
<feature type="domain" description="RRM" evidence="3">
    <location>
        <begin position="139"/>
        <end position="217"/>
    </location>
</feature>
<feature type="compositionally biased region" description="Basic and acidic residues" evidence="2">
    <location>
        <begin position="620"/>
        <end position="636"/>
    </location>
</feature>
<feature type="compositionally biased region" description="Basic and acidic residues" evidence="2">
    <location>
        <begin position="329"/>
        <end position="402"/>
    </location>
</feature>
<dbReference type="EMBL" id="BLLF01000593">
    <property type="protein sequence ID" value="GFH13274.1"/>
    <property type="molecule type" value="Genomic_DNA"/>
</dbReference>